<dbReference type="Gene3D" id="1.10.510.10">
    <property type="entry name" value="Transferase(Phosphotransferase) domain 1"/>
    <property type="match status" value="1"/>
</dbReference>
<gene>
    <name evidence="12" type="ORF">TPC1_10154</name>
</gene>
<dbReference type="EMBL" id="GDID01000115">
    <property type="protein sequence ID" value="JAP96491.1"/>
    <property type="molecule type" value="Transcribed_RNA"/>
</dbReference>
<accession>A0A146KME8</accession>
<dbReference type="GO" id="GO:0005524">
    <property type="term" value="F:ATP binding"/>
    <property type="evidence" value="ECO:0007669"/>
    <property type="project" value="UniProtKB-UniRule"/>
</dbReference>
<evidence type="ECO:0000256" key="6">
    <source>
        <dbReference type="ARBA" id="ARBA00022777"/>
    </source>
</evidence>
<dbReference type="InterPro" id="IPR050236">
    <property type="entry name" value="Ser_Thr_kinase_AGC"/>
</dbReference>
<evidence type="ECO:0000256" key="9">
    <source>
        <dbReference type="ARBA" id="ARBA00048679"/>
    </source>
</evidence>
<dbReference type="AlphaFoldDB" id="A0A146KME8"/>
<feature type="non-terminal residue" evidence="12">
    <location>
        <position position="1"/>
    </location>
</feature>
<dbReference type="EC" id="2.7.11.1" evidence="1"/>
<keyword evidence="2" id="KW-0723">Serine/threonine-protein kinase</keyword>
<keyword evidence="6 12" id="KW-0418">Kinase</keyword>
<comment type="catalytic activity">
    <reaction evidence="9">
        <text>L-seryl-[protein] + ATP = O-phospho-L-seryl-[protein] + ADP + H(+)</text>
        <dbReference type="Rhea" id="RHEA:17989"/>
        <dbReference type="Rhea" id="RHEA-COMP:9863"/>
        <dbReference type="Rhea" id="RHEA-COMP:11604"/>
        <dbReference type="ChEBI" id="CHEBI:15378"/>
        <dbReference type="ChEBI" id="CHEBI:29999"/>
        <dbReference type="ChEBI" id="CHEBI:30616"/>
        <dbReference type="ChEBI" id="CHEBI:83421"/>
        <dbReference type="ChEBI" id="CHEBI:456216"/>
        <dbReference type="EC" id="2.7.11.1"/>
    </reaction>
</comment>
<dbReference type="SUPFAM" id="SSF56112">
    <property type="entry name" value="Protein kinase-like (PK-like)"/>
    <property type="match status" value="1"/>
</dbReference>
<evidence type="ECO:0000256" key="3">
    <source>
        <dbReference type="ARBA" id="ARBA00022553"/>
    </source>
</evidence>
<name>A0A146KME8_9EUKA</name>
<keyword evidence="4" id="KW-0808">Transferase</keyword>
<dbReference type="GO" id="GO:0007010">
    <property type="term" value="P:cytoskeleton organization"/>
    <property type="evidence" value="ECO:0007669"/>
    <property type="project" value="UniProtKB-ARBA"/>
</dbReference>
<keyword evidence="3" id="KW-0597">Phosphoprotein</keyword>
<dbReference type="InterPro" id="IPR017441">
    <property type="entry name" value="Protein_kinase_ATP_BS"/>
</dbReference>
<comment type="catalytic activity">
    <reaction evidence="8">
        <text>L-threonyl-[protein] + ATP = O-phospho-L-threonyl-[protein] + ADP + H(+)</text>
        <dbReference type="Rhea" id="RHEA:46608"/>
        <dbReference type="Rhea" id="RHEA-COMP:11060"/>
        <dbReference type="Rhea" id="RHEA-COMP:11605"/>
        <dbReference type="ChEBI" id="CHEBI:15378"/>
        <dbReference type="ChEBI" id="CHEBI:30013"/>
        <dbReference type="ChEBI" id="CHEBI:30616"/>
        <dbReference type="ChEBI" id="CHEBI:61977"/>
        <dbReference type="ChEBI" id="CHEBI:456216"/>
        <dbReference type="EC" id="2.7.11.1"/>
    </reaction>
</comment>
<dbReference type="GO" id="GO:0004674">
    <property type="term" value="F:protein serine/threonine kinase activity"/>
    <property type="evidence" value="ECO:0007669"/>
    <property type="project" value="UniProtKB-KW"/>
</dbReference>
<dbReference type="Gene3D" id="3.30.200.20">
    <property type="entry name" value="Phosphorylase Kinase, domain 1"/>
    <property type="match status" value="1"/>
</dbReference>
<dbReference type="PROSITE" id="PS50011">
    <property type="entry name" value="PROTEIN_KINASE_DOM"/>
    <property type="match status" value="1"/>
</dbReference>
<dbReference type="PROSITE" id="PS00107">
    <property type="entry name" value="PROTEIN_KINASE_ATP"/>
    <property type="match status" value="1"/>
</dbReference>
<keyword evidence="5 10" id="KW-0547">Nucleotide-binding</keyword>
<dbReference type="PANTHER" id="PTHR24356">
    <property type="entry name" value="SERINE/THREONINE-PROTEIN KINASE"/>
    <property type="match status" value="1"/>
</dbReference>
<evidence type="ECO:0000256" key="4">
    <source>
        <dbReference type="ARBA" id="ARBA00022679"/>
    </source>
</evidence>
<dbReference type="InterPro" id="IPR011009">
    <property type="entry name" value="Kinase-like_dom_sf"/>
</dbReference>
<dbReference type="CDD" id="cd21742">
    <property type="entry name" value="MobB_NDR_LATS-like"/>
    <property type="match status" value="1"/>
</dbReference>
<evidence type="ECO:0000256" key="2">
    <source>
        <dbReference type="ARBA" id="ARBA00022527"/>
    </source>
</evidence>
<organism evidence="12">
    <name type="scientific">Trepomonas sp. PC1</name>
    <dbReference type="NCBI Taxonomy" id="1076344"/>
    <lineage>
        <taxon>Eukaryota</taxon>
        <taxon>Metamonada</taxon>
        <taxon>Diplomonadida</taxon>
        <taxon>Hexamitidae</taxon>
        <taxon>Hexamitinae</taxon>
        <taxon>Trepomonas</taxon>
    </lineage>
</organism>
<sequence length="430" mass="49902">RINNYLDKLLDIKAQRQVRLTHLNQKLAQSNFSNDEKEEYIKELQRRETEYLRQLRIKITYSSFTPIATLGRGASGVVLLAKYKLDQKLYAVKVLRKNQVIERKQQDYLKLERDLMASSLSKYIVKFHSSFQDDQNLYLVMEYAPGGDLMGLLMREDKLPEQSAKFYTQELVEAFNDLHKHQIIYRDGKPDNILITLTGHIKLTDFGLSCQAQSLRQPEFCTCDNQVLQQNICQICKKPQQKQLHTHPRLKAFSTVGTLNYTAPEMFSKNGYSEKCDFWAVGCILFEMLFGYAPFATDSYRETKNKIIKNQQYLQIPAGVSPYCADFIRKLVCDPDKRMGYEQIKQHPWMKQVNNQPSFVPKLKNETDVQYFDQASPPIDVYAKSAFFVDNGEFAEFSQRYFPLTQIGKVTSPGKPSIKDLFVDMGVKKM</sequence>
<protein>
    <recommendedName>
        <fullName evidence="1">non-specific serine/threonine protein kinase</fullName>
        <ecNumber evidence="1">2.7.11.1</ecNumber>
    </recommendedName>
</protein>
<reference evidence="12" key="1">
    <citation type="submission" date="2015-07" db="EMBL/GenBank/DDBJ databases">
        <title>Adaptation to a free-living lifestyle via gene acquisitions in the diplomonad Trepomonas sp. PC1.</title>
        <authorList>
            <person name="Xu F."/>
            <person name="Jerlstrom-Hultqvist J."/>
            <person name="Kolisko M."/>
            <person name="Simpson A.G.B."/>
            <person name="Roger A.J."/>
            <person name="Svard S.G."/>
            <person name="Andersson J.O."/>
        </authorList>
    </citation>
    <scope>NUCLEOTIDE SEQUENCE</scope>
    <source>
        <strain evidence="12">PC1</strain>
    </source>
</reference>
<evidence type="ECO:0000256" key="10">
    <source>
        <dbReference type="PROSITE-ProRule" id="PRU10141"/>
    </source>
</evidence>
<dbReference type="InterPro" id="IPR000719">
    <property type="entry name" value="Prot_kinase_dom"/>
</dbReference>
<evidence type="ECO:0000313" key="12">
    <source>
        <dbReference type="EMBL" id="JAP96491.1"/>
    </source>
</evidence>
<dbReference type="FunFam" id="1.10.510.10:FF:000024">
    <property type="entry name" value="Probable serine/threonine-protein kinase cot-1"/>
    <property type="match status" value="1"/>
</dbReference>
<dbReference type="GO" id="GO:0035556">
    <property type="term" value="P:intracellular signal transduction"/>
    <property type="evidence" value="ECO:0007669"/>
    <property type="project" value="TreeGrafter"/>
</dbReference>
<evidence type="ECO:0000256" key="8">
    <source>
        <dbReference type="ARBA" id="ARBA00047899"/>
    </source>
</evidence>
<dbReference type="PANTHER" id="PTHR24356:SF184">
    <property type="entry name" value="SERINE_THREONINE-PROTEIN KINASE TRICORNERED"/>
    <property type="match status" value="1"/>
</dbReference>
<feature type="domain" description="Protein kinase" evidence="11">
    <location>
        <begin position="64"/>
        <end position="350"/>
    </location>
</feature>
<proteinExistence type="predicted"/>
<feature type="binding site" evidence="10">
    <location>
        <position position="93"/>
    </location>
    <ligand>
        <name>ATP</name>
        <dbReference type="ChEBI" id="CHEBI:30616"/>
    </ligand>
</feature>
<evidence type="ECO:0000256" key="7">
    <source>
        <dbReference type="ARBA" id="ARBA00022840"/>
    </source>
</evidence>
<keyword evidence="7 10" id="KW-0067">ATP-binding</keyword>
<dbReference type="InterPro" id="IPR059233">
    <property type="entry name" value="MobB_NdrA/B/Cbk1"/>
</dbReference>
<evidence type="ECO:0000259" key="11">
    <source>
        <dbReference type="PROSITE" id="PS50011"/>
    </source>
</evidence>
<dbReference type="FunFam" id="3.30.200.20:FF:000042">
    <property type="entry name" value="Aurora kinase A"/>
    <property type="match status" value="1"/>
</dbReference>
<evidence type="ECO:0000256" key="1">
    <source>
        <dbReference type="ARBA" id="ARBA00012513"/>
    </source>
</evidence>
<evidence type="ECO:0000256" key="5">
    <source>
        <dbReference type="ARBA" id="ARBA00022741"/>
    </source>
</evidence>
<dbReference type="Pfam" id="PF00069">
    <property type="entry name" value="Pkinase"/>
    <property type="match status" value="1"/>
</dbReference>